<keyword evidence="2" id="KW-1185">Reference proteome</keyword>
<dbReference type="KEGG" id="bcoh:BC6307_05840"/>
<dbReference type="AlphaFoldDB" id="A0A223KN15"/>
<dbReference type="RefSeq" id="WP_066410819.1">
    <property type="nucleotide sequence ID" value="NZ_CP018866.1"/>
</dbReference>
<organism evidence="1 2">
    <name type="scientific">Sutcliffiella cohnii</name>
    <dbReference type="NCBI Taxonomy" id="33932"/>
    <lineage>
        <taxon>Bacteria</taxon>
        <taxon>Bacillati</taxon>
        <taxon>Bacillota</taxon>
        <taxon>Bacilli</taxon>
        <taxon>Bacillales</taxon>
        <taxon>Bacillaceae</taxon>
        <taxon>Sutcliffiella</taxon>
    </lineage>
</organism>
<evidence type="ECO:0000313" key="2">
    <source>
        <dbReference type="Proteomes" id="UP000215224"/>
    </source>
</evidence>
<dbReference type="EMBL" id="CP018866">
    <property type="protein sequence ID" value="AST90839.1"/>
    <property type="molecule type" value="Genomic_DNA"/>
</dbReference>
<reference evidence="1 2" key="1">
    <citation type="submission" date="2016-12" db="EMBL/GenBank/DDBJ databases">
        <title>The whole genome sequencing and assembly of Bacillus cohnii DSM 6307T strain.</title>
        <authorList>
            <person name="Lee Y.-J."/>
            <person name="Yi H."/>
            <person name="Bahn Y.-S."/>
            <person name="Kim J.F."/>
            <person name="Lee D.-W."/>
        </authorList>
    </citation>
    <scope>NUCLEOTIDE SEQUENCE [LARGE SCALE GENOMIC DNA]</scope>
    <source>
        <strain evidence="1 2">DSM 6307</strain>
    </source>
</reference>
<sequence length="234" mass="27353">MKVLRTNLIYNEQVPCSDGTYVNLYELNVTVQLQKEEFYFFFTIDEGSTSWGHSLLIDSLGNERPGLLSPQQFQTIFSGPKVTNLVKQVEEKMGIKSTLVSFPEEQFTGYDYVAFYNLCKSIARDLRVKSHIITYEELGICSYQAVKLSLRDGPIYILCNNYDVAFTRELEGYPIKFVDVSMLAHYFSLPYKVCSVEELNRPFEITRPLSDWERYSINYWKPQTQGDFLFNYWD</sequence>
<protein>
    <submittedName>
        <fullName evidence="1">Uncharacterized protein</fullName>
    </submittedName>
</protein>
<evidence type="ECO:0000313" key="1">
    <source>
        <dbReference type="EMBL" id="AST90839.1"/>
    </source>
</evidence>
<proteinExistence type="predicted"/>
<dbReference type="Proteomes" id="UP000215224">
    <property type="component" value="Chromosome"/>
</dbReference>
<accession>A0A223KN15</accession>
<gene>
    <name evidence="1" type="ORF">BC6307_05840</name>
</gene>
<dbReference type="STRING" id="1314751.GCA_001591425_00117"/>
<name>A0A223KN15_9BACI</name>